<reference evidence="2 3" key="1">
    <citation type="submission" date="2020-04" db="EMBL/GenBank/DDBJ databases">
        <title>Sequencing and Assembly of C. fimi.</title>
        <authorList>
            <person name="Ramsey A.R."/>
        </authorList>
    </citation>
    <scope>NUCLEOTIDE SEQUENCE [LARGE SCALE GENOMIC DNA]</scope>
    <source>
        <strain evidence="2 3">SB</strain>
    </source>
</reference>
<gene>
    <name evidence="2" type="ORF">HIR71_09710</name>
</gene>
<evidence type="ECO:0000256" key="1">
    <source>
        <dbReference type="SAM" id="Phobius"/>
    </source>
</evidence>
<accession>A0A7Y0LYB6</accession>
<dbReference type="Proteomes" id="UP000562124">
    <property type="component" value="Unassembled WGS sequence"/>
</dbReference>
<dbReference type="AlphaFoldDB" id="A0A7Y0LYB6"/>
<keyword evidence="1" id="KW-1133">Transmembrane helix</keyword>
<protein>
    <submittedName>
        <fullName evidence="2">Uncharacterized protein</fullName>
    </submittedName>
</protein>
<keyword evidence="3" id="KW-1185">Reference proteome</keyword>
<feature type="transmembrane region" description="Helical" evidence="1">
    <location>
        <begin position="42"/>
        <end position="64"/>
    </location>
</feature>
<proteinExistence type="predicted"/>
<dbReference type="EMBL" id="JABCJJ010000013">
    <property type="protein sequence ID" value="NMR20487.1"/>
    <property type="molecule type" value="Genomic_DNA"/>
</dbReference>
<evidence type="ECO:0000313" key="2">
    <source>
        <dbReference type="EMBL" id="NMR20487.1"/>
    </source>
</evidence>
<organism evidence="2 3">
    <name type="scientific">Cellulomonas fimi</name>
    <dbReference type="NCBI Taxonomy" id="1708"/>
    <lineage>
        <taxon>Bacteria</taxon>
        <taxon>Bacillati</taxon>
        <taxon>Actinomycetota</taxon>
        <taxon>Actinomycetes</taxon>
        <taxon>Micrococcales</taxon>
        <taxon>Cellulomonadaceae</taxon>
        <taxon>Cellulomonas</taxon>
    </lineage>
</organism>
<name>A0A7Y0LYB6_CELFI</name>
<dbReference type="RefSeq" id="WP_169324868.1">
    <property type="nucleotide sequence ID" value="NZ_JABCJJ010000013.1"/>
</dbReference>
<sequence length="76" mass="8099">MTTQTLTSRATPTRRTVGDVVRWYRETPAPRWEGSAAGKARFVQYLVVSGVAWIAVGVLGSALVNRLVQGIAAVAG</sequence>
<keyword evidence="1" id="KW-0472">Membrane</keyword>
<comment type="caution">
    <text evidence="2">The sequence shown here is derived from an EMBL/GenBank/DDBJ whole genome shotgun (WGS) entry which is preliminary data.</text>
</comment>
<evidence type="ECO:0000313" key="3">
    <source>
        <dbReference type="Proteomes" id="UP000562124"/>
    </source>
</evidence>
<keyword evidence="1" id="KW-0812">Transmembrane</keyword>